<dbReference type="GO" id="GO:0016491">
    <property type="term" value="F:oxidoreductase activity"/>
    <property type="evidence" value="ECO:0007669"/>
    <property type="project" value="InterPro"/>
</dbReference>
<accession>A0A150P9W9</accession>
<evidence type="ECO:0000313" key="5">
    <source>
        <dbReference type="EMBL" id="KYF52494.1"/>
    </source>
</evidence>
<evidence type="ECO:0000256" key="2">
    <source>
        <dbReference type="ARBA" id="ARBA00022490"/>
    </source>
</evidence>
<dbReference type="PANTHER" id="PTHR42852:SF13">
    <property type="entry name" value="PROTEIN DIPZ"/>
    <property type="match status" value="1"/>
</dbReference>
<dbReference type="Proteomes" id="UP000075420">
    <property type="component" value="Unassembled WGS sequence"/>
</dbReference>
<dbReference type="InterPro" id="IPR015943">
    <property type="entry name" value="WD40/YVTN_repeat-like_dom_sf"/>
</dbReference>
<gene>
    <name evidence="5" type="ORF">BE08_14795</name>
</gene>
<dbReference type="PROSITE" id="PS51257">
    <property type="entry name" value="PROKAR_LIPOPROTEIN"/>
    <property type="match status" value="1"/>
</dbReference>
<dbReference type="PROSITE" id="PS51352">
    <property type="entry name" value="THIOREDOXIN_2"/>
    <property type="match status" value="1"/>
</dbReference>
<feature type="chain" id="PRO_5007565780" evidence="3">
    <location>
        <begin position="23"/>
        <end position="675"/>
    </location>
</feature>
<comment type="caution">
    <text evidence="5">The sequence shown here is derived from an EMBL/GenBank/DDBJ whole genome shotgun (WGS) entry which is preliminary data.</text>
</comment>
<comment type="subcellular location">
    <subcellularLocation>
        <location evidence="1">Cytoplasm</location>
    </subcellularLocation>
</comment>
<dbReference type="GO" id="GO:0005737">
    <property type="term" value="C:cytoplasm"/>
    <property type="evidence" value="ECO:0007669"/>
    <property type="project" value="UniProtKB-SubCell"/>
</dbReference>
<dbReference type="InterPro" id="IPR013211">
    <property type="entry name" value="LVIVD"/>
</dbReference>
<dbReference type="Pfam" id="PF00578">
    <property type="entry name" value="AhpC-TSA"/>
    <property type="match status" value="1"/>
</dbReference>
<dbReference type="InterPro" id="IPR013766">
    <property type="entry name" value="Thioredoxin_domain"/>
</dbReference>
<dbReference type="Gene3D" id="3.40.30.10">
    <property type="entry name" value="Glutaredoxin"/>
    <property type="match status" value="1"/>
</dbReference>
<keyword evidence="3" id="KW-0732">Signal</keyword>
<dbReference type="InterPro" id="IPR013783">
    <property type="entry name" value="Ig-like_fold"/>
</dbReference>
<dbReference type="Pfam" id="PF15780">
    <property type="entry name" value="ASH"/>
    <property type="match status" value="1"/>
</dbReference>
<name>A0A150P9W9_SORCE</name>
<dbReference type="SUPFAM" id="SSF52833">
    <property type="entry name" value="Thioredoxin-like"/>
    <property type="match status" value="1"/>
</dbReference>
<keyword evidence="2" id="KW-0963">Cytoplasm</keyword>
<dbReference type="Pfam" id="PF08309">
    <property type="entry name" value="LVIVD"/>
    <property type="match status" value="3"/>
</dbReference>
<evidence type="ECO:0000256" key="3">
    <source>
        <dbReference type="SAM" id="SignalP"/>
    </source>
</evidence>
<dbReference type="Gene3D" id="2.60.40.10">
    <property type="entry name" value="Immunoglobulins"/>
    <property type="match status" value="1"/>
</dbReference>
<dbReference type="InterPro" id="IPR031549">
    <property type="entry name" value="ASH"/>
</dbReference>
<dbReference type="PANTHER" id="PTHR42852">
    <property type="entry name" value="THIOL:DISULFIDE INTERCHANGE PROTEIN DSBE"/>
    <property type="match status" value="1"/>
</dbReference>
<dbReference type="InterPro" id="IPR050553">
    <property type="entry name" value="Thioredoxin_ResA/DsbE_sf"/>
</dbReference>
<evidence type="ECO:0000313" key="6">
    <source>
        <dbReference type="Proteomes" id="UP000075420"/>
    </source>
</evidence>
<proteinExistence type="predicted"/>
<dbReference type="InterPro" id="IPR000866">
    <property type="entry name" value="AhpC/TSA"/>
</dbReference>
<dbReference type="CDD" id="cd02966">
    <property type="entry name" value="TlpA_like_family"/>
    <property type="match status" value="1"/>
</dbReference>
<dbReference type="SUPFAM" id="SSF63825">
    <property type="entry name" value="YWTD domain"/>
    <property type="match status" value="1"/>
</dbReference>
<evidence type="ECO:0000256" key="1">
    <source>
        <dbReference type="ARBA" id="ARBA00004496"/>
    </source>
</evidence>
<sequence>MTLLRRRAVLPALFMLASSACADDDPAGGAGLSCGEGTEEVGGECVPATASPGVTCGEGTEEVGGECVPSTVSPGVTCGEGTADVDGECVPTALQPGHFLSPLVQLQNLHEVGSHTDEVRLREDGLLLNCSYTFNVIDAKDPADMEVLAGGLRHAIPGDTRAPGCKHLAWDGDLVFTTHLGNIRNPAFLSGWDISDPEAPAQLHVLQEPGVSYEGVDVANHNIFVGLHGNGLGVYNHDAASGFTRVGSLGGFTNAWGIAARDNHVFVADGVDGLVTVDATDPTKPVELGRVATGGQAKGVVVDGDFAYVAAGSAGVAVVDISDLERPVVVGRAEMPGTPLRLAYSEGRLFVAAWNDVRVYDVSTPATPTFVAAVRIPRPFEYDDPDRELPTMRTFGVAARGQDVFIGTWENPYSYRLEPDRVAPNIRLPESAARIDFGPVAAGKTRTLPLEVANQGTAPLTLVDSWISGSAFSVAPRQARIQPGETIELALTYRASAADQEIGYLHIVSDDPAAPVRKAYLVGNAPGVSVGAPLPATVGTMLDGTTWTSEESAGSVLLLTYFATFCPVCANHLPDTEERFWRKYKDQGLQIVALNPRESVEQIGQVQAYCDNIKVTFPLGIEETASTYAAVTSNFPGPNPFPVDVIVGKDGIVRYASHEYDPDAMTAVIEQALAE</sequence>
<feature type="domain" description="Thioredoxin" evidence="4">
    <location>
        <begin position="528"/>
        <end position="674"/>
    </location>
</feature>
<evidence type="ECO:0000259" key="4">
    <source>
        <dbReference type="PROSITE" id="PS51352"/>
    </source>
</evidence>
<dbReference type="AlphaFoldDB" id="A0A150P9W9"/>
<reference evidence="5 6" key="1">
    <citation type="submission" date="2014-02" db="EMBL/GenBank/DDBJ databases">
        <title>The small core and large imbalanced accessory genome model reveals a collaborative survival strategy of Sorangium cellulosum strains in nature.</title>
        <authorList>
            <person name="Han K."/>
            <person name="Peng R."/>
            <person name="Blom J."/>
            <person name="Li Y.-Z."/>
        </authorList>
    </citation>
    <scope>NUCLEOTIDE SEQUENCE [LARGE SCALE GENOMIC DNA]</scope>
    <source>
        <strain evidence="5 6">So0157-25</strain>
    </source>
</reference>
<protein>
    <submittedName>
        <fullName evidence="5">Alkyl hydroperoxide reductase</fullName>
    </submittedName>
</protein>
<dbReference type="GO" id="GO:0016209">
    <property type="term" value="F:antioxidant activity"/>
    <property type="evidence" value="ECO:0007669"/>
    <property type="project" value="InterPro"/>
</dbReference>
<organism evidence="5 6">
    <name type="scientific">Sorangium cellulosum</name>
    <name type="common">Polyangium cellulosum</name>
    <dbReference type="NCBI Taxonomy" id="56"/>
    <lineage>
        <taxon>Bacteria</taxon>
        <taxon>Pseudomonadati</taxon>
        <taxon>Myxococcota</taxon>
        <taxon>Polyangia</taxon>
        <taxon>Polyangiales</taxon>
        <taxon>Polyangiaceae</taxon>
        <taxon>Sorangium</taxon>
    </lineage>
</organism>
<dbReference type="InterPro" id="IPR036249">
    <property type="entry name" value="Thioredoxin-like_sf"/>
</dbReference>
<dbReference type="Gene3D" id="2.130.10.10">
    <property type="entry name" value="YVTN repeat-like/Quinoprotein amine dehydrogenase"/>
    <property type="match status" value="1"/>
</dbReference>
<dbReference type="EMBL" id="JELY01002450">
    <property type="protein sequence ID" value="KYF52494.1"/>
    <property type="molecule type" value="Genomic_DNA"/>
</dbReference>
<feature type="signal peptide" evidence="3">
    <location>
        <begin position="1"/>
        <end position="22"/>
    </location>
</feature>